<name>A0A0J0XSC8_9TREE</name>
<feature type="region of interest" description="Disordered" evidence="1">
    <location>
        <begin position="18"/>
        <end position="77"/>
    </location>
</feature>
<proteinExistence type="predicted"/>
<evidence type="ECO:0000313" key="3">
    <source>
        <dbReference type="Proteomes" id="UP000053611"/>
    </source>
</evidence>
<gene>
    <name evidence="2" type="ORF">CC85DRAFT_284034</name>
</gene>
<accession>A0A0J0XSC8</accession>
<sequence length="97" mass="10404">MSRPASRAMSVSAAHALHFQIPKMPTPTPPSLLKRQLSISPRMTPRPTSPATPGSRRTEVPPRSPTRPRPSPTPAAVEVNEFEATFRAARPVSAAAT</sequence>
<dbReference type="Proteomes" id="UP000053611">
    <property type="component" value="Unassembled WGS sequence"/>
</dbReference>
<evidence type="ECO:0000256" key="1">
    <source>
        <dbReference type="SAM" id="MobiDB-lite"/>
    </source>
</evidence>
<dbReference type="RefSeq" id="XP_018280484.1">
    <property type="nucleotide sequence ID" value="XM_018422588.1"/>
</dbReference>
<organism evidence="2 3">
    <name type="scientific">Cutaneotrichosporon oleaginosum</name>
    <dbReference type="NCBI Taxonomy" id="879819"/>
    <lineage>
        <taxon>Eukaryota</taxon>
        <taxon>Fungi</taxon>
        <taxon>Dikarya</taxon>
        <taxon>Basidiomycota</taxon>
        <taxon>Agaricomycotina</taxon>
        <taxon>Tremellomycetes</taxon>
        <taxon>Trichosporonales</taxon>
        <taxon>Trichosporonaceae</taxon>
        <taxon>Cutaneotrichosporon</taxon>
    </lineage>
</organism>
<dbReference type="GeneID" id="28983191"/>
<protein>
    <submittedName>
        <fullName evidence="2">Uncharacterized protein</fullName>
    </submittedName>
</protein>
<keyword evidence="3" id="KW-1185">Reference proteome</keyword>
<reference evidence="2 3" key="1">
    <citation type="submission" date="2015-03" db="EMBL/GenBank/DDBJ databases">
        <title>Genomics and transcriptomics of the oil-accumulating basidiomycete yeast T. oleaginosus allow insights into substrate utilization and the diverse evolutionary trajectories of mating systems in fungi.</title>
        <authorList>
            <consortium name="DOE Joint Genome Institute"/>
            <person name="Kourist R."/>
            <person name="Kracht O."/>
            <person name="Bracharz F."/>
            <person name="Lipzen A."/>
            <person name="Nolan M."/>
            <person name="Ohm R."/>
            <person name="Grigoriev I."/>
            <person name="Sun S."/>
            <person name="Heitman J."/>
            <person name="Bruck T."/>
            <person name="Nowrousian M."/>
        </authorList>
    </citation>
    <scope>NUCLEOTIDE SEQUENCE [LARGE SCALE GENOMIC DNA]</scope>
    <source>
        <strain evidence="2 3">IBC0246</strain>
    </source>
</reference>
<dbReference type="AlphaFoldDB" id="A0A0J0XSC8"/>
<dbReference type="EMBL" id="KQ087190">
    <property type="protein sequence ID" value="KLT43993.1"/>
    <property type="molecule type" value="Genomic_DNA"/>
</dbReference>
<evidence type="ECO:0000313" key="2">
    <source>
        <dbReference type="EMBL" id="KLT43993.1"/>
    </source>
</evidence>
<feature type="compositionally biased region" description="Pro residues" evidence="1">
    <location>
        <begin position="62"/>
        <end position="73"/>
    </location>
</feature>